<keyword evidence="1" id="KW-1015">Disulfide bond</keyword>
<proteinExistence type="predicted"/>
<dbReference type="InterPro" id="IPR009069">
    <property type="entry name" value="Cys_alpha_HP_mot_SF"/>
</dbReference>
<dbReference type="PANTHER" id="PTHR48150">
    <property type="entry name" value="CYTOCHROME C OXIDASE-ASSEMBLY FACTOR COX23, MITOCHONDRIAL"/>
    <property type="match status" value="1"/>
</dbReference>
<dbReference type="Proteomes" id="UP000265566">
    <property type="component" value="Chromosome 7"/>
</dbReference>
<evidence type="ECO:0000313" key="3">
    <source>
        <dbReference type="EMBL" id="RHN45636.1"/>
    </source>
</evidence>
<dbReference type="AlphaFoldDB" id="A0A396GWX4"/>
<reference evidence="3" key="1">
    <citation type="journal article" date="2018" name="Nat. Plants">
        <title>Whole-genome landscape of Medicago truncatula symbiotic genes.</title>
        <authorList>
            <person name="Pecrix Y."/>
            <person name="Gamas P."/>
            <person name="Carrere S."/>
        </authorList>
    </citation>
    <scope>NUCLEOTIDE SEQUENCE</scope>
    <source>
        <tissue evidence="3">Leaves</tissue>
    </source>
</reference>
<name>A0A396GWX4_MEDTR</name>
<protein>
    <submittedName>
        <fullName evidence="3">Putative cysteine alpha-hairpin motif superfamily</fullName>
    </submittedName>
</protein>
<dbReference type="PANTHER" id="PTHR48150:SF1">
    <property type="entry name" value="COX19 FAMILY PROTEIN (CHCH MOTIF)"/>
    <property type="match status" value="1"/>
</dbReference>
<dbReference type="Pfam" id="PF06747">
    <property type="entry name" value="CHCH"/>
    <property type="match status" value="1"/>
</dbReference>
<feature type="domain" description="CHCH" evidence="2">
    <location>
        <begin position="22"/>
        <end position="55"/>
    </location>
</feature>
<dbReference type="PROSITE" id="PS51808">
    <property type="entry name" value="CHCH"/>
    <property type="match status" value="1"/>
</dbReference>
<dbReference type="Gramene" id="rna40017">
    <property type="protein sequence ID" value="RHN45636.1"/>
    <property type="gene ID" value="gene40017"/>
</dbReference>
<evidence type="ECO:0000256" key="1">
    <source>
        <dbReference type="ARBA" id="ARBA00023157"/>
    </source>
</evidence>
<evidence type="ECO:0000259" key="2">
    <source>
        <dbReference type="Pfam" id="PF06747"/>
    </source>
</evidence>
<dbReference type="SUPFAM" id="SSF47072">
    <property type="entry name" value="Cysteine alpha-hairpin motif"/>
    <property type="match status" value="1"/>
</dbReference>
<gene>
    <name evidence="3" type="ORF">MtrunA17_Chr7g0233511</name>
</gene>
<dbReference type="EMBL" id="PSQE01000007">
    <property type="protein sequence ID" value="RHN45636.1"/>
    <property type="molecule type" value="Genomic_DNA"/>
</dbReference>
<sequence>MASKDSTPPYQSAARISDSQCFPQYTASLKCLEEFNTDKSKCQEHFDVYKECKKKEVIGRQDWNVIKLGPYSHEILAEFHLLYNCLQSYWFTSTSGSYMVVLAIKVMNLCEAMTRRCCNKFVNGTLHCRRFCINTYFRFQ</sequence>
<accession>A0A396GWX4</accession>
<organism evidence="3">
    <name type="scientific">Medicago truncatula</name>
    <name type="common">Barrel medic</name>
    <name type="synonym">Medicago tribuloides</name>
    <dbReference type="NCBI Taxonomy" id="3880"/>
    <lineage>
        <taxon>Eukaryota</taxon>
        <taxon>Viridiplantae</taxon>
        <taxon>Streptophyta</taxon>
        <taxon>Embryophyta</taxon>
        <taxon>Tracheophyta</taxon>
        <taxon>Spermatophyta</taxon>
        <taxon>Magnoliopsida</taxon>
        <taxon>eudicotyledons</taxon>
        <taxon>Gunneridae</taxon>
        <taxon>Pentapetalae</taxon>
        <taxon>rosids</taxon>
        <taxon>fabids</taxon>
        <taxon>Fabales</taxon>
        <taxon>Fabaceae</taxon>
        <taxon>Papilionoideae</taxon>
        <taxon>50 kb inversion clade</taxon>
        <taxon>NPAAA clade</taxon>
        <taxon>Hologalegina</taxon>
        <taxon>IRL clade</taxon>
        <taxon>Trifolieae</taxon>
        <taxon>Medicago</taxon>
    </lineage>
</organism>
<dbReference type="InterPro" id="IPR010625">
    <property type="entry name" value="CHCH"/>
</dbReference>
<comment type="caution">
    <text evidence="3">The sequence shown here is derived from an EMBL/GenBank/DDBJ whole genome shotgun (WGS) entry which is preliminary data.</text>
</comment>